<proteinExistence type="predicted"/>
<evidence type="ECO:0000313" key="2">
    <source>
        <dbReference type="Proteomes" id="UP000186039"/>
    </source>
</evidence>
<dbReference type="Proteomes" id="UP000186039">
    <property type="component" value="Unassembled WGS sequence"/>
</dbReference>
<organism evidence="1 2">
    <name type="scientific">Vibrio panuliri</name>
    <dbReference type="NCBI Taxonomy" id="1381081"/>
    <lineage>
        <taxon>Bacteria</taxon>
        <taxon>Pseudomonadati</taxon>
        <taxon>Pseudomonadota</taxon>
        <taxon>Gammaproteobacteria</taxon>
        <taxon>Vibrionales</taxon>
        <taxon>Vibrionaceae</taxon>
        <taxon>Vibrio</taxon>
    </lineage>
</organism>
<name>A0ABX3FI92_9VIBR</name>
<gene>
    <name evidence="1" type="ORF">BIY20_01150</name>
</gene>
<dbReference type="EMBL" id="MJMH01000173">
    <property type="protein sequence ID" value="OLQ91445.1"/>
    <property type="molecule type" value="Genomic_DNA"/>
</dbReference>
<accession>A0ABX3FI92</accession>
<sequence length="71" mass="7919">MKTISFLEYSGLWCLSSASNDMSIVFDSVTRTNNAGELKLFNNGKLCGMAEVSKNQLEKIYKEVGFTTNEN</sequence>
<evidence type="ECO:0000313" key="1">
    <source>
        <dbReference type="EMBL" id="OLQ91445.1"/>
    </source>
</evidence>
<protein>
    <submittedName>
        <fullName evidence="1">Uncharacterized protein</fullName>
    </submittedName>
</protein>
<dbReference type="RefSeq" id="WP_075715188.1">
    <property type="nucleotide sequence ID" value="NZ_AP019655.1"/>
</dbReference>
<keyword evidence="2" id="KW-1185">Reference proteome</keyword>
<reference evidence="1 2" key="1">
    <citation type="submission" date="2016-09" db="EMBL/GenBank/DDBJ databases">
        <title>Genomic Taxonomy of the Vibrionaceae.</title>
        <authorList>
            <person name="Gonzalez-Castillo A."/>
            <person name="Gomez-Gil B."/>
            <person name="Enciso-Ibarra K."/>
        </authorList>
    </citation>
    <scope>NUCLEOTIDE SEQUENCE [LARGE SCALE GENOMIC DNA]</scope>
    <source>
        <strain evidence="1 2">CAIM 1902</strain>
    </source>
</reference>
<comment type="caution">
    <text evidence="1">The sequence shown here is derived from an EMBL/GenBank/DDBJ whole genome shotgun (WGS) entry which is preliminary data.</text>
</comment>